<name>A0A8B6X3E9_9BURK</name>
<reference evidence="2" key="1">
    <citation type="submission" date="2025-08" db="UniProtKB">
        <authorList>
            <consortium name="RefSeq"/>
        </authorList>
    </citation>
    <scope>IDENTIFICATION</scope>
</reference>
<evidence type="ECO:0000313" key="2">
    <source>
        <dbReference type="RefSeq" id="WP_028311148.1"/>
    </source>
</evidence>
<dbReference type="AlphaFoldDB" id="A0A8B6X3E9"/>
<dbReference type="Proteomes" id="UP000675920">
    <property type="component" value="Unplaced"/>
</dbReference>
<protein>
    <submittedName>
        <fullName evidence="2">Uncharacterized protein</fullName>
    </submittedName>
</protein>
<keyword evidence="1" id="KW-1185">Reference proteome</keyword>
<organism evidence="1 2">
    <name type="scientific">Derxia gummosa DSM 723</name>
    <dbReference type="NCBI Taxonomy" id="1121388"/>
    <lineage>
        <taxon>Bacteria</taxon>
        <taxon>Pseudomonadati</taxon>
        <taxon>Pseudomonadota</taxon>
        <taxon>Betaproteobacteria</taxon>
        <taxon>Burkholderiales</taxon>
        <taxon>Alcaligenaceae</taxon>
        <taxon>Derxia</taxon>
    </lineage>
</organism>
<evidence type="ECO:0000313" key="1">
    <source>
        <dbReference type="Proteomes" id="UP000675920"/>
    </source>
</evidence>
<dbReference type="RefSeq" id="WP_028311148.1">
    <property type="nucleotide sequence ID" value="NZ_AXWS01000008.1"/>
</dbReference>
<dbReference type="OrthoDB" id="8480896at2"/>
<proteinExistence type="predicted"/>
<sequence>MSNTSDIQVNNYCAHALESLREQRAAAAEKAPHSVQVLDGVITLIEHALKFLLPERGTLLDANAEAALTRADLRLPWPILALEARWPALPAGTDDATGGAQRDASAKRIALCWDADAVNGLVPGDDGLRAEFPAGGVFIVPVYWLPDLGHWQVGLGGLFVPYLPEGETPVASGALIQRFGAEAFFLFPEAFQARLKQYGSAAPVFREIEFGAYDELSMLVQTCAVLNAHPGACVEVEPPEALNRKRSAQGKQPFFSYRVPVVPSPAGA</sequence>
<accession>A0A8B6X3E9</accession>